<evidence type="ECO:0000256" key="1">
    <source>
        <dbReference type="ARBA" id="ARBA00022837"/>
    </source>
</evidence>
<evidence type="ECO:0000313" key="3">
    <source>
        <dbReference type="EMBL" id="CAK8990587.1"/>
    </source>
</evidence>
<dbReference type="InterPro" id="IPR011992">
    <property type="entry name" value="EF-hand-dom_pair"/>
</dbReference>
<dbReference type="InterPro" id="IPR018247">
    <property type="entry name" value="EF_Hand_1_Ca_BS"/>
</dbReference>
<dbReference type="EMBL" id="CAXAMN010000769">
    <property type="protein sequence ID" value="CAK8990587.1"/>
    <property type="molecule type" value="Genomic_DNA"/>
</dbReference>
<proteinExistence type="predicted"/>
<feature type="region of interest" description="Disordered" evidence="2">
    <location>
        <begin position="40"/>
        <end position="74"/>
    </location>
</feature>
<name>A0ABP0HLA3_9DINO</name>
<organism evidence="3 4">
    <name type="scientific">Durusdinium trenchii</name>
    <dbReference type="NCBI Taxonomy" id="1381693"/>
    <lineage>
        <taxon>Eukaryota</taxon>
        <taxon>Sar</taxon>
        <taxon>Alveolata</taxon>
        <taxon>Dinophyceae</taxon>
        <taxon>Suessiales</taxon>
        <taxon>Symbiodiniaceae</taxon>
        <taxon>Durusdinium</taxon>
    </lineage>
</organism>
<keyword evidence="1" id="KW-0106">Calcium</keyword>
<feature type="compositionally biased region" description="Basic residues" evidence="2">
    <location>
        <begin position="40"/>
        <end position="53"/>
    </location>
</feature>
<sequence>MIRTWKSTDAAFSALNTQPDNMLNHKEFVDGLTKAGCCKPKRPAPRLLARPRPRGTTSSARLMPSPRSEDEEDATQLETLSSVFRYLDTSHDGDISRKEFETLERVWRELHQSIYELLGRDLVGRPVRGGWRKLETLTSWTTATLLVVE</sequence>
<evidence type="ECO:0000256" key="2">
    <source>
        <dbReference type="SAM" id="MobiDB-lite"/>
    </source>
</evidence>
<dbReference type="Gene3D" id="1.10.238.10">
    <property type="entry name" value="EF-hand"/>
    <property type="match status" value="1"/>
</dbReference>
<dbReference type="SUPFAM" id="SSF47473">
    <property type="entry name" value="EF-hand"/>
    <property type="match status" value="1"/>
</dbReference>
<protein>
    <recommendedName>
        <fullName evidence="5">EF-hand domain-containing protein</fullName>
    </recommendedName>
</protein>
<comment type="caution">
    <text evidence="3">The sequence shown here is derived from an EMBL/GenBank/DDBJ whole genome shotgun (WGS) entry which is preliminary data.</text>
</comment>
<keyword evidence="4" id="KW-1185">Reference proteome</keyword>
<dbReference type="Proteomes" id="UP001642484">
    <property type="component" value="Unassembled WGS sequence"/>
</dbReference>
<dbReference type="PROSITE" id="PS00018">
    <property type="entry name" value="EF_HAND_1"/>
    <property type="match status" value="1"/>
</dbReference>
<evidence type="ECO:0008006" key="5">
    <source>
        <dbReference type="Google" id="ProtNLM"/>
    </source>
</evidence>
<evidence type="ECO:0000313" key="4">
    <source>
        <dbReference type="Proteomes" id="UP001642484"/>
    </source>
</evidence>
<reference evidence="3 4" key="1">
    <citation type="submission" date="2024-02" db="EMBL/GenBank/DDBJ databases">
        <authorList>
            <person name="Chen Y."/>
            <person name="Shah S."/>
            <person name="Dougan E. K."/>
            <person name="Thang M."/>
            <person name="Chan C."/>
        </authorList>
    </citation>
    <scope>NUCLEOTIDE SEQUENCE [LARGE SCALE GENOMIC DNA]</scope>
</reference>
<accession>A0ABP0HLA3</accession>
<gene>
    <name evidence="3" type="ORF">CCMP2556_LOCUS2111</name>
</gene>